<reference evidence="1 2" key="1">
    <citation type="submission" date="2019-01" db="EMBL/GenBank/DDBJ databases">
        <title>A draft genome assembly of the solar-powered sea slug Elysia chlorotica.</title>
        <authorList>
            <person name="Cai H."/>
            <person name="Li Q."/>
            <person name="Fang X."/>
            <person name="Li J."/>
            <person name="Curtis N.E."/>
            <person name="Altenburger A."/>
            <person name="Shibata T."/>
            <person name="Feng M."/>
            <person name="Maeda T."/>
            <person name="Schwartz J.A."/>
            <person name="Shigenobu S."/>
            <person name="Lundholm N."/>
            <person name="Nishiyama T."/>
            <person name="Yang H."/>
            <person name="Hasebe M."/>
            <person name="Li S."/>
            <person name="Pierce S.K."/>
            <person name="Wang J."/>
        </authorList>
    </citation>
    <scope>NUCLEOTIDE SEQUENCE [LARGE SCALE GENOMIC DNA]</scope>
    <source>
        <strain evidence="1">EC2010</strain>
        <tissue evidence="1">Whole organism of an adult</tissue>
    </source>
</reference>
<gene>
    <name evidence="1" type="ORF">EGW08_002011</name>
</gene>
<accession>A0A433U8W4</accession>
<keyword evidence="2" id="KW-1185">Reference proteome</keyword>
<evidence type="ECO:0000313" key="1">
    <source>
        <dbReference type="EMBL" id="RUS90230.1"/>
    </source>
</evidence>
<evidence type="ECO:0000313" key="2">
    <source>
        <dbReference type="Proteomes" id="UP000271974"/>
    </source>
</evidence>
<comment type="caution">
    <text evidence="1">The sequence shown here is derived from an EMBL/GenBank/DDBJ whole genome shotgun (WGS) entry which is preliminary data.</text>
</comment>
<protein>
    <submittedName>
        <fullName evidence="1">Uncharacterized protein</fullName>
    </submittedName>
</protein>
<dbReference type="EMBL" id="RQTK01000037">
    <property type="protein sequence ID" value="RUS90230.1"/>
    <property type="molecule type" value="Genomic_DNA"/>
</dbReference>
<name>A0A433U8W4_ELYCH</name>
<dbReference type="AlphaFoldDB" id="A0A433U8W4"/>
<proteinExistence type="predicted"/>
<organism evidence="1 2">
    <name type="scientific">Elysia chlorotica</name>
    <name type="common">Eastern emerald elysia</name>
    <name type="synonym">Sea slug</name>
    <dbReference type="NCBI Taxonomy" id="188477"/>
    <lineage>
        <taxon>Eukaryota</taxon>
        <taxon>Metazoa</taxon>
        <taxon>Spiralia</taxon>
        <taxon>Lophotrochozoa</taxon>
        <taxon>Mollusca</taxon>
        <taxon>Gastropoda</taxon>
        <taxon>Heterobranchia</taxon>
        <taxon>Euthyneura</taxon>
        <taxon>Panpulmonata</taxon>
        <taxon>Sacoglossa</taxon>
        <taxon>Placobranchoidea</taxon>
        <taxon>Plakobranchidae</taxon>
        <taxon>Elysia</taxon>
    </lineage>
</organism>
<sequence>MRELKLQKIIFLQEIASDPVSTSDNLTRLDQPVDSIGLNSTTTQDSVPDLAPLFPTLWVDGCSEFLLFQLGSLGKAPYCANLSTCCHGCDAVSSAGHADIPRAKQIMMQTGHCPEKFVTGHHWIPYFDSSASKAILPKNFKNYPQHQQSMIMDQSRVSNSNDVRLEEEAPIPDTKFVQRETPMENISGSFRELGHFRRLFKMKQSPYAARKKR</sequence>
<dbReference type="Proteomes" id="UP000271974">
    <property type="component" value="Unassembled WGS sequence"/>
</dbReference>